<accession>A0A2H1W5K9</accession>
<sequence length="349" mass="39536">MSSLALGEARGSVRLLLTKNHPIPTPAFQAGAPANPLGSPQLRIMHQPYWASSVDIQQLESLHAVIRTARLAWWLSNWLPCNVCDIYVNLYVCKRTHDTGENTSVGQLHYFLGSVANVANQSLLVRFRKSRQGGFESGWISNTHRNFSCRGRISNIQVHIHMTPRPETIICGSHKELLRAGIELATHCPAWIDHEIADALRVKKGQIKSTLNRRACMKRLMTVDEAKEDFLLCRGCVYKHTISHTHDTHTRNNNLWITQRVAPCGNRTRYPLRGSQLPSHRTNRAVLAFLSIGTPWETGMRLFIRALFFFIMEYNLMASPVLGEAKGTQTLITDYKPPRSFSCFEPEPQ</sequence>
<dbReference type="AlphaFoldDB" id="A0A2H1W5K9"/>
<protein>
    <submittedName>
        <fullName evidence="1">SFRICE_012682</fullName>
    </submittedName>
</protein>
<proteinExistence type="predicted"/>
<gene>
    <name evidence="1" type="ORF">SFRICE_012682</name>
</gene>
<dbReference type="EMBL" id="ODYU01006459">
    <property type="protein sequence ID" value="SOQ48317.1"/>
    <property type="molecule type" value="Genomic_DNA"/>
</dbReference>
<name>A0A2H1W5K9_SPOFR</name>
<reference evidence="1" key="1">
    <citation type="submission" date="2016-07" db="EMBL/GenBank/DDBJ databases">
        <authorList>
            <person name="Bretaudeau A."/>
        </authorList>
    </citation>
    <scope>NUCLEOTIDE SEQUENCE</scope>
    <source>
        <strain evidence="1">Rice</strain>
        <tissue evidence="1">Whole body</tissue>
    </source>
</reference>
<organism evidence="1">
    <name type="scientific">Spodoptera frugiperda</name>
    <name type="common">Fall armyworm</name>
    <dbReference type="NCBI Taxonomy" id="7108"/>
    <lineage>
        <taxon>Eukaryota</taxon>
        <taxon>Metazoa</taxon>
        <taxon>Ecdysozoa</taxon>
        <taxon>Arthropoda</taxon>
        <taxon>Hexapoda</taxon>
        <taxon>Insecta</taxon>
        <taxon>Pterygota</taxon>
        <taxon>Neoptera</taxon>
        <taxon>Endopterygota</taxon>
        <taxon>Lepidoptera</taxon>
        <taxon>Glossata</taxon>
        <taxon>Ditrysia</taxon>
        <taxon>Noctuoidea</taxon>
        <taxon>Noctuidae</taxon>
        <taxon>Amphipyrinae</taxon>
        <taxon>Spodoptera</taxon>
    </lineage>
</organism>
<evidence type="ECO:0000313" key="1">
    <source>
        <dbReference type="EMBL" id="SOQ48317.1"/>
    </source>
</evidence>